<dbReference type="Proteomes" id="UP001642409">
    <property type="component" value="Unassembled WGS sequence"/>
</dbReference>
<keyword evidence="3" id="KW-1185">Reference proteome</keyword>
<accession>A0AA86R941</accession>
<comment type="caution">
    <text evidence="1">The sequence shown here is derived from an EMBL/GenBank/DDBJ whole genome shotgun (WGS) entry which is preliminary data.</text>
</comment>
<evidence type="ECO:0000313" key="2">
    <source>
        <dbReference type="EMBL" id="CAL6099772.1"/>
    </source>
</evidence>
<name>A0AA86R941_9EUKA</name>
<dbReference type="EMBL" id="CATOUU010001033">
    <property type="protein sequence ID" value="CAI9968239.1"/>
    <property type="molecule type" value="Genomic_DNA"/>
</dbReference>
<gene>
    <name evidence="1" type="ORF">HINF_LOCUS55884</name>
    <name evidence="2" type="ORF">HINF_LOCUS70241</name>
</gene>
<sequence length="909" mass="105833">MDPAKYIMQLYHTNQQELDKYFNGLYESRDISTLVNILQHISVTEYSEEDRNILCLAAKNIIMPRLQENKLIVFVAYQKLSKNDRAMNLQAIYNQLERLKFAPNLFAALLEQDASQSKNLAPSKEHIAMLLEQPTLNSIKCLYYLFESTSYAVNQEILSKQRNFLVNLMSQAYENTDFLYYILQIIKRIVPNTIAQSKETLDFCENLLRNHAQIEVLNQKQLEQVCLAIQILIELHKTKQSTITENIDQIFNTLNMYFTRFFKESEFNTIVINIVQFFKQIDVCDYKQNKFLLSGAIIPLVKLDLKDDYFKDLRSELFEYIQQITKHYYVISRQEQELDFFIEEISMFQDNINLLFFAAIQPLWRHEHCRVVLDQVNKIILEKFNPMIQQRNPQLFDYNDVIMFTVYLSNFVVYSTKEQFIQYAIGIQETIYLFIEFLSAFEQEFYNLFNNFINKMFICGYNDFSTVCNDMTTKLFQQISILVVQKSSAASNSITFANTMNLCKSLFKIQNNIYIEKEQLTREYLSFKSGDIQNRKIYTDYQKQEMQEMNKTYVIIESLKTISNISSLVFNLIDKVKHSGETQYMALHELCLHMLTNAIVQLAEQRCKLDIFDVQIQQFCNIHILIEAIMPKLVKLYEHYTLQFSLYQDLMNNVLDIVGSLSQISCQENLNFYQVLEAFPIILVSILSQNGLISIPDTICFCHAVTLLSTLVPFSTEEDAKSYYEFTVQYLNQQLPSQSRTALQYQYLLDQLILYRGQPTESVIKILVTAAQILQQSQPSSDGNDLLISTLALASALYNVDRQNRRNTDPTSELNSKVYDGMFNYVKNIQFETVFELDIILTFLESLIGFMGVDTQARTIVSKPIVNSVIKKCIGIVSGVLDDELCEVVLQGFMADYNKILQGQTIVAK</sequence>
<evidence type="ECO:0000313" key="3">
    <source>
        <dbReference type="Proteomes" id="UP001642409"/>
    </source>
</evidence>
<evidence type="ECO:0000313" key="1">
    <source>
        <dbReference type="EMBL" id="CAI9968239.1"/>
    </source>
</evidence>
<protein>
    <submittedName>
        <fullName evidence="1">Uncharacterized protein</fullName>
    </submittedName>
</protein>
<organism evidence="1">
    <name type="scientific">Hexamita inflata</name>
    <dbReference type="NCBI Taxonomy" id="28002"/>
    <lineage>
        <taxon>Eukaryota</taxon>
        <taxon>Metamonada</taxon>
        <taxon>Diplomonadida</taxon>
        <taxon>Hexamitidae</taxon>
        <taxon>Hexamitinae</taxon>
        <taxon>Hexamita</taxon>
    </lineage>
</organism>
<reference evidence="2 3" key="2">
    <citation type="submission" date="2024-07" db="EMBL/GenBank/DDBJ databases">
        <authorList>
            <person name="Akdeniz Z."/>
        </authorList>
    </citation>
    <scope>NUCLEOTIDE SEQUENCE [LARGE SCALE GENOMIC DNA]</scope>
</reference>
<dbReference type="EMBL" id="CAXDID020000523">
    <property type="protein sequence ID" value="CAL6099772.1"/>
    <property type="molecule type" value="Genomic_DNA"/>
</dbReference>
<proteinExistence type="predicted"/>
<dbReference type="AlphaFoldDB" id="A0AA86R941"/>
<reference evidence="1" key="1">
    <citation type="submission" date="2023-06" db="EMBL/GenBank/DDBJ databases">
        <authorList>
            <person name="Kurt Z."/>
        </authorList>
    </citation>
    <scope>NUCLEOTIDE SEQUENCE</scope>
</reference>